<protein>
    <submittedName>
        <fullName evidence="4">Cytoskeleton protein RodZ</fullName>
    </submittedName>
</protein>
<dbReference type="OrthoDB" id="9790252at2"/>
<dbReference type="PANTHER" id="PTHR34475:SF1">
    <property type="entry name" value="CYTOSKELETON PROTEIN RODZ"/>
    <property type="match status" value="1"/>
</dbReference>
<keyword evidence="2" id="KW-0472">Membrane</keyword>
<feature type="region of interest" description="Disordered" evidence="1">
    <location>
        <begin position="154"/>
        <end position="248"/>
    </location>
</feature>
<feature type="domain" description="HTH cro/C1-type" evidence="3">
    <location>
        <begin position="27"/>
        <end position="59"/>
    </location>
</feature>
<name>A0A4V2RRU6_9GAMM</name>
<proteinExistence type="predicted"/>
<gene>
    <name evidence="4" type="ORF">EDC91_12630</name>
</gene>
<dbReference type="RefSeq" id="WP_133039920.1">
    <property type="nucleotide sequence ID" value="NZ_SLWF01000026.1"/>
</dbReference>
<organism evidence="4 5">
    <name type="scientific">Shewanella fodinae</name>
    <dbReference type="NCBI Taxonomy" id="552357"/>
    <lineage>
        <taxon>Bacteria</taxon>
        <taxon>Pseudomonadati</taxon>
        <taxon>Pseudomonadota</taxon>
        <taxon>Gammaproteobacteria</taxon>
        <taxon>Alteromonadales</taxon>
        <taxon>Shewanellaceae</taxon>
        <taxon>Shewanella</taxon>
    </lineage>
</organism>
<dbReference type="PROSITE" id="PS50943">
    <property type="entry name" value="HTH_CROC1"/>
    <property type="match status" value="1"/>
</dbReference>
<dbReference type="InterPro" id="IPR050400">
    <property type="entry name" value="Bact_Cytoskel_RodZ"/>
</dbReference>
<reference evidence="4 5" key="1">
    <citation type="submission" date="2019-03" db="EMBL/GenBank/DDBJ databases">
        <title>Freshwater and sediment microbial communities from various areas in North America, analyzing microbe dynamics in response to fracking.</title>
        <authorList>
            <person name="Lamendella R."/>
        </authorList>
    </citation>
    <scope>NUCLEOTIDE SEQUENCE [LARGE SCALE GENOMIC DNA]</scope>
    <source>
        <strain evidence="4 5">74A</strain>
    </source>
</reference>
<evidence type="ECO:0000259" key="3">
    <source>
        <dbReference type="PROSITE" id="PS50943"/>
    </source>
</evidence>
<evidence type="ECO:0000256" key="2">
    <source>
        <dbReference type="SAM" id="Phobius"/>
    </source>
</evidence>
<keyword evidence="2" id="KW-0812">Transmembrane</keyword>
<feature type="compositionally biased region" description="Polar residues" evidence="1">
    <location>
        <begin position="238"/>
        <end position="248"/>
    </location>
</feature>
<dbReference type="NCBIfam" id="NF008109">
    <property type="entry name" value="PRK10856.1"/>
    <property type="match status" value="1"/>
</dbReference>
<dbReference type="Pfam" id="PF13464">
    <property type="entry name" value="RodZ_C"/>
    <property type="match status" value="1"/>
</dbReference>
<evidence type="ECO:0000313" key="4">
    <source>
        <dbReference type="EMBL" id="TCN81164.1"/>
    </source>
</evidence>
<dbReference type="GO" id="GO:0003677">
    <property type="term" value="F:DNA binding"/>
    <property type="evidence" value="ECO:0007669"/>
    <property type="project" value="InterPro"/>
</dbReference>
<dbReference type="PANTHER" id="PTHR34475">
    <property type="match status" value="1"/>
</dbReference>
<dbReference type="SUPFAM" id="SSF47413">
    <property type="entry name" value="lambda repressor-like DNA-binding domains"/>
    <property type="match status" value="1"/>
</dbReference>
<dbReference type="EMBL" id="SLWF01000026">
    <property type="protein sequence ID" value="TCN81164.1"/>
    <property type="molecule type" value="Genomic_DNA"/>
</dbReference>
<sequence length="335" mass="35690">MTDINDDVSKDDDKHATEHEETLGTILRHARENKGLSQQDVAARLHLRASIVADIENDEFCNIASSTYVRGYVRNYARFLEVDSQCIEACLSRQVPVITAPVMQSFSRKTTQKNRDNWLMIVTYLIVIVSLALLVLWWLQKPADVTGTFSKPTVEELQPESDLAATTADQQATTVNASDSNGPKAEDTPIENPGMTVASNDAGVQDNGVQAAPTGTSATLTAEADTPTDKLSPPAAQVTPTDATNSDTTVPDTALNAKLDIVLQGDCWIKATDADGNTLVDGLKSAGKSIAVSGKAPISLVLGAPQSVSLSFNGMAVDLARFPVGRVARLTLPQA</sequence>
<keyword evidence="5" id="KW-1185">Reference proteome</keyword>
<evidence type="ECO:0000313" key="5">
    <source>
        <dbReference type="Proteomes" id="UP000294832"/>
    </source>
</evidence>
<accession>A0A4V2RRU6</accession>
<dbReference type="AlphaFoldDB" id="A0A4V2RRU6"/>
<dbReference type="InterPro" id="IPR025194">
    <property type="entry name" value="RodZ-like_C"/>
</dbReference>
<dbReference type="CDD" id="cd00093">
    <property type="entry name" value="HTH_XRE"/>
    <property type="match status" value="1"/>
</dbReference>
<feature type="compositionally biased region" description="Low complexity" evidence="1">
    <location>
        <begin position="164"/>
        <end position="174"/>
    </location>
</feature>
<dbReference type="Proteomes" id="UP000294832">
    <property type="component" value="Unassembled WGS sequence"/>
</dbReference>
<comment type="caution">
    <text evidence="4">The sequence shown here is derived from an EMBL/GenBank/DDBJ whole genome shotgun (WGS) entry which is preliminary data.</text>
</comment>
<dbReference type="Pfam" id="PF13413">
    <property type="entry name" value="HTH_25"/>
    <property type="match status" value="1"/>
</dbReference>
<dbReference type="InterPro" id="IPR001387">
    <property type="entry name" value="Cro/C1-type_HTH"/>
</dbReference>
<evidence type="ECO:0000256" key="1">
    <source>
        <dbReference type="SAM" id="MobiDB-lite"/>
    </source>
</evidence>
<dbReference type="InterPro" id="IPR010982">
    <property type="entry name" value="Lambda_DNA-bd_dom_sf"/>
</dbReference>
<keyword evidence="2" id="KW-1133">Transmembrane helix</keyword>
<dbReference type="Gene3D" id="1.10.260.40">
    <property type="entry name" value="lambda repressor-like DNA-binding domains"/>
    <property type="match status" value="1"/>
</dbReference>
<feature type="transmembrane region" description="Helical" evidence="2">
    <location>
        <begin position="118"/>
        <end position="139"/>
    </location>
</feature>